<comment type="caution">
    <text evidence="1">The sequence shown here is derived from an EMBL/GenBank/DDBJ whole genome shotgun (WGS) entry which is preliminary data.</text>
</comment>
<evidence type="ECO:0000313" key="3">
    <source>
        <dbReference type="Proteomes" id="UP001221757"/>
    </source>
</evidence>
<evidence type="ECO:0000313" key="2">
    <source>
        <dbReference type="EMBL" id="KAJ7710500.1"/>
    </source>
</evidence>
<dbReference type="EMBL" id="JARKIE010000001">
    <property type="protein sequence ID" value="KAJ7710500.1"/>
    <property type="molecule type" value="Genomic_DNA"/>
</dbReference>
<dbReference type="AlphaFoldDB" id="A0AAD7GCF9"/>
<evidence type="ECO:0000313" key="1">
    <source>
        <dbReference type="EMBL" id="KAJ7688048.1"/>
    </source>
</evidence>
<protein>
    <submittedName>
        <fullName evidence="1">Uncharacterized protein</fullName>
    </submittedName>
</protein>
<dbReference type="Proteomes" id="UP001221757">
    <property type="component" value="Unassembled WGS sequence"/>
</dbReference>
<feature type="non-terminal residue" evidence="1">
    <location>
        <position position="1"/>
    </location>
</feature>
<gene>
    <name evidence="1" type="ORF">B0H17DRAFT_869796</name>
    <name evidence="2" type="ORF">B0H17DRAFT_906902</name>
</gene>
<feature type="non-terminal residue" evidence="1">
    <location>
        <position position="148"/>
    </location>
</feature>
<dbReference type="EMBL" id="JARKIE010000082">
    <property type="protein sequence ID" value="KAJ7688048.1"/>
    <property type="molecule type" value="Genomic_DNA"/>
</dbReference>
<accession>A0AAD7GCF9</accession>
<name>A0AAD7GCF9_MYCRO</name>
<reference evidence="1" key="1">
    <citation type="submission" date="2023-03" db="EMBL/GenBank/DDBJ databases">
        <title>Massive genome expansion in bonnet fungi (Mycena s.s.) driven by repeated elements and novel gene families across ecological guilds.</title>
        <authorList>
            <consortium name="Lawrence Berkeley National Laboratory"/>
            <person name="Harder C.B."/>
            <person name="Miyauchi S."/>
            <person name="Viragh M."/>
            <person name="Kuo A."/>
            <person name="Thoen E."/>
            <person name="Andreopoulos B."/>
            <person name="Lu D."/>
            <person name="Skrede I."/>
            <person name="Drula E."/>
            <person name="Henrissat B."/>
            <person name="Morin E."/>
            <person name="Kohler A."/>
            <person name="Barry K."/>
            <person name="LaButti K."/>
            <person name="Morin E."/>
            <person name="Salamov A."/>
            <person name="Lipzen A."/>
            <person name="Mereny Z."/>
            <person name="Hegedus B."/>
            <person name="Baldrian P."/>
            <person name="Stursova M."/>
            <person name="Weitz H."/>
            <person name="Taylor A."/>
            <person name="Grigoriev I.V."/>
            <person name="Nagy L.G."/>
            <person name="Martin F."/>
            <person name="Kauserud H."/>
        </authorList>
    </citation>
    <scope>NUCLEOTIDE SEQUENCE</scope>
    <source>
        <strain evidence="1">CBHHK067</strain>
    </source>
</reference>
<proteinExistence type="predicted"/>
<sequence>WGKVERLDDGDRMLASSMLTSLEDRRDATFVRYALLVDANARSKRLAPRYELTTFYGQLRHIFVLKLPPAAELDLTEETTLILAAVTQCKITAHNDLDMHYYREEGPLEVVDITSVQCLVGRLRTTTKKDWVIIDRSGSLARPYFDPD</sequence>
<keyword evidence="3" id="KW-1185">Reference proteome</keyword>
<organism evidence="1 3">
    <name type="scientific">Mycena rosella</name>
    <name type="common">Pink bonnet</name>
    <name type="synonym">Agaricus rosellus</name>
    <dbReference type="NCBI Taxonomy" id="1033263"/>
    <lineage>
        <taxon>Eukaryota</taxon>
        <taxon>Fungi</taxon>
        <taxon>Dikarya</taxon>
        <taxon>Basidiomycota</taxon>
        <taxon>Agaricomycotina</taxon>
        <taxon>Agaricomycetes</taxon>
        <taxon>Agaricomycetidae</taxon>
        <taxon>Agaricales</taxon>
        <taxon>Marasmiineae</taxon>
        <taxon>Mycenaceae</taxon>
        <taxon>Mycena</taxon>
    </lineage>
</organism>